<protein>
    <submittedName>
        <fullName evidence="1">Uncharacterized protein</fullName>
    </submittedName>
</protein>
<proteinExistence type="predicted"/>
<evidence type="ECO:0000313" key="1">
    <source>
        <dbReference type="EMBL" id="CAA9470334.1"/>
    </source>
</evidence>
<reference evidence="1" key="1">
    <citation type="submission" date="2020-02" db="EMBL/GenBank/DDBJ databases">
        <authorList>
            <person name="Meier V. D."/>
        </authorList>
    </citation>
    <scope>NUCLEOTIDE SEQUENCE</scope>
    <source>
        <strain evidence="1">AVDCRST_MAG02</strain>
    </source>
</reference>
<organism evidence="1">
    <name type="scientific">uncultured Rubrobacteraceae bacterium</name>
    <dbReference type="NCBI Taxonomy" id="349277"/>
    <lineage>
        <taxon>Bacteria</taxon>
        <taxon>Bacillati</taxon>
        <taxon>Actinomycetota</taxon>
        <taxon>Rubrobacteria</taxon>
        <taxon>Rubrobacterales</taxon>
        <taxon>Rubrobacteraceae</taxon>
        <taxon>environmental samples</taxon>
    </lineage>
</organism>
<name>A0A6J4RJ52_9ACTN</name>
<dbReference type="EMBL" id="CADCVH010000102">
    <property type="protein sequence ID" value="CAA9470334.1"/>
    <property type="molecule type" value="Genomic_DNA"/>
</dbReference>
<accession>A0A6J4RJ52</accession>
<gene>
    <name evidence="1" type="ORF">AVDCRST_MAG02-4031</name>
</gene>
<sequence length="73" mass="8011">MEIRGIPFCEACAREQEAYFAIGELTQGKQRLRGKPLAAALKRMRLERAGGKEGIVAETDHGHSGVYEAKPLV</sequence>
<dbReference type="AlphaFoldDB" id="A0A6J4RJ52"/>